<dbReference type="Gene3D" id="1.10.287.100">
    <property type="match status" value="1"/>
</dbReference>
<feature type="region of interest" description="Disordered" evidence="6">
    <location>
        <begin position="122"/>
        <end position="187"/>
    </location>
</feature>
<comment type="similarity">
    <text evidence="2">Belongs to the TFIIA subunit 1 family.</text>
</comment>
<name>A0A3M7QAV6_BRAPC</name>
<proteinExistence type="inferred from homology"/>
<dbReference type="FunFam" id="1.10.287.100:FF:000001">
    <property type="entry name" value="Transcription initiation factor IIA subunit"/>
    <property type="match status" value="1"/>
</dbReference>
<sequence length="235" mass="26265">MSAQSSENSVKKIYQTVIDEVIDNIREAFLDEGHDESLLQDLKQMWETKLNASRAVQNGDDHTEPTMRLPTHKEPAKQMGQEIKSGIDSATRAAFQALPQSIYTTGQDVNLKLKKHLAAQVDGGVDGSSSDEDEDETDLVEGIPGDEDDDDDKNDEPSEYEGKEDSDPLNSEDDLTEPGSPNSNSDLFDTEHVIVCQYDKITRIKNKWKFHLKDGIMNINGKDYLFSKANGDAEW</sequence>
<evidence type="ECO:0000256" key="5">
    <source>
        <dbReference type="ARBA" id="ARBA00023242"/>
    </source>
</evidence>
<comment type="caution">
    <text evidence="7">The sequence shown here is derived from an EMBL/GenBank/DDBJ whole genome shotgun (WGS) entry which is preliminary data.</text>
</comment>
<dbReference type="EMBL" id="REGN01006743">
    <property type="protein sequence ID" value="RNA08443.1"/>
    <property type="molecule type" value="Genomic_DNA"/>
</dbReference>
<evidence type="ECO:0000313" key="8">
    <source>
        <dbReference type="Proteomes" id="UP000276133"/>
    </source>
</evidence>
<keyword evidence="7" id="KW-0648">Protein biosynthesis</keyword>
<dbReference type="Gene3D" id="2.30.18.10">
    <property type="entry name" value="Transcription factor IIA (TFIIA), beta-barrel domain"/>
    <property type="match status" value="1"/>
</dbReference>
<dbReference type="CDD" id="cd07976">
    <property type="entry name" value="TFIIA_alpha_beta_like"/>
    <property type="match status" value="1"/>
</dbReference>
<keyword evidence="8" id="KW-1185">Reference proteome</keyword>
<gene>
    <name evidence="7" type="ORF">BpHYR1_043420</name>
</gene>
<keyword evidence="3" id="KW-0805">Transcription regulation</keyword>
<protein>
    <submittedName>
        <fullName evidence="7">Transcription initiation factor IIA subunit 1</fullName>
    </submittedName>
</protein>
<dbReference type="SUPFAM" id="SSF50784">
    <property type="entry name" value="Transcription factor IIA (TFIIA), beta-barrel domain"/>
    <property type="match status" value="1"/>
</dbReference>
<dbReference type="GO" id="GO:0006367">
    <property type="term" value="P:transcription initiation at RNA polymerase II promoter"/>
    <property type="evidence" value="ECO:0007669"/>
    <property type="project" value="InterPro"/>
</dbReference>
<evidence type="ECO:0000256" key="4">
    <source>
        <dbReference type="ARBA" id="ARBA00023163"/>
    </source>
</evidence>
<dbReference type="OrthoDB" id="6275927at2759"/>
<dbReference type="FunFam" id="2.30.18.10:FF:000002">
    <property type="entry name" value="Transcription initiation factor IIA subunit 1"/>
    <property type="match status" value="1"/>
</dbReference>
<dbReference type="SMART" id="SM01371">
    <property type="entry name" value="TFIIA"/>
    <property type="match status" value="1"/>
</dbReference>
<reference evidence="7 8" key="1">
    <citation type="journal article" date="2018" name="Sci. Rep.">
        <title>Genomic signatures of local adaptation to the degree of environmental predictability in rotifers.</title>
        <authorList>
            <person name="Franch-Gras L."/>
            <person name="Hahn C."/>
            <person name="Garcia-Roger E.M."/>
            <person name="Carmona M.J."/>
            <person name="Serra M."/>
            <person name="Gomez A."/>
        </authorList>
    </citation>
    <scope>NUCLEOTIDE SEQUENCE [LARGE SCALE GENOMIC DNA]</scope>
    <source>
        <strain evidence="7">HYR1</strain>
    </source>
</reference>
<keyword evidence="4" id="KW-0804">Transcription</keyword>
<dbReference type="GO" id="GO:0005672">
    <property type="term" value="C:transcription factor TFIIA complex"/>
    <property type="evidence" value="ECO:0007669"/>
    <property type="project" value="InterPro"/>
</dbReference>
<keyword evidence="7" id="KW-0396">Initiation factor</keyword>
<feature type="region of interest" description="Disordered" evidence="6">
    <location>
        <begin position="53"/>
        <end position="81"/>
    </location>
</feature>
<dbReference type="Pfam" id="PF03153">
    <property type="entry name" value="TFIIA"/>
    <property type="match status" value="2"/>
</dbReference>
<feature type="compositionally biased region" description="Acidic residues" evidence="6">
    <location>
        <begin position="129"/>
        <end position="159"/>
    </location>
</feature>
<dbReference type="AlphaFoldDB" id="A0A3M7QAV6"/>
<dbReference type="PANTHER" id="PTHR12694">
    <property type="entry name" value="TRANSCRIPTION INITIATION FACTOR IIA SUBUNIT 1"/>
    <property type="match status" value="1"/>
</dbReference>
<comment type="subcellular location">
    <subcellularLocation>
        <location evidence="1">Nucleus</location>
    </subcellularLocation>
</comment>
<dbReference type="InterPro" id="IPR004855">
    <property type="entry name" value="TFIIA_asu/bsu"/>
</dbReference>
<dbReference type="PANTHER" id="PTHR12694:SF8">
    <property type="entry name" value="TRANSCRIPTION INITIATION FACTOR IIA SUBUNIT 1"/>
    <property type="match status" value="1"/>
</dbReference>
<feature type="compositionally biased region" description="Basic and acidic residues" evidence="6">
    <location>
        <begin position="59"/>
        <end position="76"/>
    </location>
</feature>
<dbReference type="STRING" id="10195.A0A3M7QAV6"/>
<dbReference type="GO" id="GO:0003743">
    <property type="term" value="F:translation initiation factor activity"/>
    <property type="evidence" value="ECO:0007669"/>
    <property type="project" value="UniProtKB-KW"/>
</dbReference>
<accession>A0A3M7QAV6</accession>
<evidence type="ECO:0000256" key="1">
    <source>
        <dbReference type="ARBA" id="ARBA00004123"/>
    </source>
</evidence>
<evidence type="ECO:0000256" key="2">
    <source>
        <dbReference type="ARBA" id="ARBA00010059"/>
    </source>
</evidence>
<evidence type="ECO:0000313" key="7">
    <source>
        <dbReference type="EMBL" id="RNA08443.1"/>
    </source>
</evidence>
<keyword evidence="5" id="KW-0539">Nucleus</keyword>
<dbReference type="SUPFAM" id="SSF47396">
    <property type="entry name" value="Transcription factor IIA (TFIIA), alpha-helical domain"/>
    <property type="match status" value="1"/>
</dbReference>
<dbReference type="Proteomes" id="UP000276133">
    <property type="component" value="Unassembled WGS sequence"/>
</dbReference>
<evidence type="ECO:0000256" key="3">
    <source>
        <dbReference type="ARBA" id="ARBA00023015"/>
    </source>
</evidence>
<evidence type="ECO:0000256" key="6">
    <source>
        <dbReference type="SAM" id="MobiDB-lite"/>
    </source>
</evidence>
<organism evidence="7 8">
    <name type="scientific">Brachionus plicatilis</name>
    <name type="common">Marine rotifer</name>
    <name type="synonym">Brachionus muelleri</name>
    <dbReference type="NCBI Taxonomy" id="10195"/>
    <lineage>
        <taxon>Eukaryota</taxon>
        <taxon>Metazoa</taxon>
        <taxon>Spiralia</taxon>
        <taxon>Gnathifera</taxon>
        <taxon>Rotifera</taxon>
        <taxon>Eurotatoria</taxon>
        <taxon>Monogononta</taxon>
        <taxon>Pseudotrocha</taxon>
        <taxon>Ploima</taxon>
        <taxon>Brachionidae</taxon>
        <taxon>Brachionus</taxon>
    </lineage>
</organism>
<dbReference type="InterPro" id="IPR009088">
    <property type="entry name" value="TFIIA_b-brl"/>
</dbReference>